<dbReference type="InterPro" id="IPR035426">
    <property type="entry name" value="Gemin2/Brr1"/>
</dbReference>
<dbReference type="AlphaFoldDB" id="A0AAV2AYP8"/>
<dbReference type="Pfam" id="PF04938">
    <property type="entry name" value="SIP1"/>
    <property type="match status" value="1"/>
</dbReference>
<keyword evidence="2" id="KW-1185">Reference proteome</keyword>
<evidence type="ECO:0000313" key="1">
    <source>
        <dbReference type="EMBL" id="CAL1288770.1"/>
    </source>
</evidence>
<evidence type="ECO:0000313" key="2">
    <source>
        <dbReference type="Proteomes" id="UP001497382"/>
    </source>
</evidence>
<dbReference type="EMBL" id="CAXIEN010000237">
    <property type="protein sequence ID" value="CAL1288770.1"/>
    <property type="molecule type" value="Genomic_DNA"/>
</dbReference>
<reference evidence="1 2" key="1">
    <citation type="submission" date="2024-04" db="EMBL/GenBank/DDBJ databases">
        <authorList>
            <person name="Rising A."/>
            <person name="Reimegard J."/>
            <person name="Sonavane S."/>
            <person name="Akerstrom W."/>
            <person name="Nylinder S."/>
            <person name="Hedman E."/>
            <person name="Kallberg Y."/>
        </authorList>
    </citation>
    <scope>NUCLEOTIDE SEQUENCE [LARGE SCALE GENOMIC DNA]</scope>
</reference>
<protein>
    <submittedName>
        <fullName evidence="1">Uncharacterized protein</fullName>
    </submittedName>
</protein>
<accession>A0AAV2AYP8</accession>
<name>A0AAV2AYP8_9ARAC</name>
<dbReference type="Proteomes" id="UP001497382">
    <property type="component" value="Unassembled WGS sequence"/>
</dbReference>
<dbReference type="GO" id="GO:0000387">
    <property type="term" value="P:spliceosomal snRNP assembly"/>
    <property type="evidence" value="ECO:0007669"/>
    <property type="project" value="InterPro"/>
</dbReference>
<sequence>MKIPEGGIKDWCLFCLGSRLYSKIYGEKRSEKPSEEVGHLPVLSIILHLNQQKVIMILKHLYDWFLHIEMEDSLGMWVYALLACLNIPLDEYSEKFLECFYKNCTIRLKYSDEYEISYLHQISDILKYYFLSQF</sequence>
<gene>
    <name evidence="1" type="ORF">LARSCL_LOCUS15535</name>
</gene>
<dbReference type="Gene3D" id="1.20.58.1070">
    <property type="match status" value="1"/>
</dbReference>
<proteinExistence type="predicted"/>
<organism evidence="1 2">
    <name type="scientific">Larinioides sclopetarius</name>
    <dbReference type="NCBI Taxonomy" id="280406"/>
    <lineage>
        <taxon>Eukaryota</taxon>
        <taxon>Metazoa</taxon>
        <taxon>Ecdysozoa</taxon>
        <taxon>Arthropoda</taxon>
        <taxon>Chelicerata</taxon>
        <taxon>Arachnida</taxon>
        <taxon>Araneae</taxon>
        <taxon>Araneomorphae</taxon>
        <taxon>Entelegynae</taxon>
        <taxon>Araneoidea</taxon>
        <taxon>Araneidae</taxon>
        <taxon>Larinioides</taxon>
    </lineage>
</organism>
<comment type="caution">
    <text evidence="1">The sequence shown here is derived from an EMBL/GenBank/DDBJ whole genome shotgun (WGS) entry which is preliminary data.</text>
</comment>